<reference evidence="2 3" key="1">
    <citation type="journal article" date="2012" name="J. Bacteriol.">
        <title>Draft genome sequence of the cyanide-utilizing bacterium Pseudomonas fluorescens strain NCIMB 11764.</title>
        <authorList>
            <person name="Vilo C.A."/>
            <person name="Benedik M.J."/>
            <person name="Kunz D.A."/>
            <person name="Dong Q."/>
        </authorList>
    </citation>
    <scope>NUCLEOTIDE SEQUENCE [LARGE SCALE GENOMIC DNA]</scope>
    <source>
        <strain evidence="2 3">NCIMB 11764</strain>
    </source>
</reference>
<dbReference type="Proteomes" id="UP000017175">
    <property type="component" value="Chromosome"/>
</dbReference>
<name>A0A0K1QTE4_PSEFL</name>
<sequence length="1404" mass="154707">MDNLNFSSAAPTASNADIPPPVLARGTFSSSAGAFLDQIDLECQWSLLKNQLMTKTLSEQEALAVLSSGILQTETGKAIAGLFADAMLRSVRPLGSLDDVRLKEIIDVLCHLPPDKWQAALGENVRFPSGQKTEGETGFIQSQLDRSSELRDERIANEEMLADVHWETLKNLTAQGRQYIRSSDGALDSALMMLEDASDLRPPPWDVHAQLEAFIRHLEKGDVKRIRWTEHYVTEVKALRDQVKPGDDAELTWLEWLVGPSWLEGVFGRPISFSALMNSTHTSVTPPLSNDGSDGLLKSLQSFERSADFYSSVTGNGPRVPDSLVGKLLYVCNALDIFNALRLDSSHISTSRPTFDAVKLGSTPVTDRPAAKPDSGAWKNGASDFSRSPLEPGPERPPAIAQLGRLAAQVDEILDQFARKAMPWGSAYADEQIEMEAMLEPLRVYQPTTETLNDQPAGSPGPFLSEMQVVGGQMASWLGRMSSSLISTGVAVLGQTGDLIERNPGRATGVFAAYVAISNFYASWSLPEPEQAIDPLQGVELDPGAVPNEEAVFDEYVVEGVEDLFGDLPEFANEVKKWISESDYPDPADDPQLVENLEALLQRPVPGNQNVTYQDYLNEVTVLAALDANVEFEADPDNGSTTEAAVTADAAPLMGDMPINVRKRRSLGMSSEMQTSESGVTAHASAHWLIQAGQRALDAEIAIKPGEEIAPGVTISQAADLFIKDYVELQLVLDPSLFILSSVQQVVVDSDLPPDLKSKVNQQTKFRVDYDTPRPLASKGNYYQKVARRYKMFSLAELMMGRHEKEAQSREEMKINWPSGFTEGFKNAVRKSNLWEDYKSRSEKVLSQPKSFELWKANLKYKLQQVVSDCLEGAHISVQGKEVANQYVRGEIPIRPIAIKHGKYSDMLPVSNAVFLSKGRGPEGLFVFLSGNETVIESPAELFEKDGKSIEEFPELRSELSKRIPLKNLLSRDDDDFQHSQGRFVWGWNPLNMYSDYKWPYTPIIFGRKDGATRYEDEHDAFKELFKEVVDKAKSDMDTMTSTLEERTVDKLLGILADALAGFTIILAMPGAPVAGIAFMMGASASGAQYVRGAVNDDPLEASRHKANAIKGMIGQVAGPYIGKVLGKIFSRVVDSRIAGKIGERLKFDKVFPKELSRHFPKYGHPSSPLSANAKKIEKWIAPRVRNPWIIQDKVNRKLTSNVVVGRLKSLGKGPEVAQRLMDRSRVLYFAGPKEGYVYRGFTMRGDMRSPHEVFAKGFKSGNNSGVKTSGYYDSNGMGAYHQGGKQGGYTYLIDGRTKSGSDVVRNDNWKAGSQSRLGSNPYQVTYENNIPGSKILGAYDRAGKFIPNPSALDRAILKSIPNPFAESVPFPIKKPVQDNNSKPAQINSPHMEKEVKQNSTAQS</sequence>
<organism evidence="2 3">
    <name type="scientific">Pseudomonas fluorescens NCIMB 11764</name>
    <dbReference type="NCBI Taxonomy" id="1221522"/>
    <lineage>
        <taxon>Bacteria</taxon>
        <taxon>Pseudomonadati</taxon>
        <taxon>Pseudomonadota</taxon>
        <taxon>Gammaproteobacteria</taxon>
        <taxon>Pseudomonadales</taxon>
        <taxon>Pseudomonadaceae</taxon>
        <taxon>Pseudomonas</taxon>
    </lineage>
</organism>
<dbReference type="EMBL" id="CP010945">
    <property type="protein sequence ID" value="AKV08720.1"/>
    <property type="molecule type" value="Genomic_DNA"/>
</dbReference>
<feature type="region of interest" description="Disordered" evidence="1">
    <location>
        <begin position="357"/>
        <end position="398"/>
    </location>
</feature>
<evidence type="ECO:0000313" key="2">
    <source>
        <dbReference type="EMBL" id="AKV08720.1"/>
    </source>
</evidence>
<protein>
    <submittedName>
        <fullName evidence="2">Uncharacterized protein</fullName>
    </submittedName>
</protein>
<feature type="region of interest" description="Disordered" evidence="1">
    <location>
        <begin position="1368"/>
        <end position="1404"/>
    </location>
</feature>
<proteinExistence type="predicted"/>
<evidence type="ECO:0000256" key="1">
    <source>
        <dbReference type="SAM" id="MobiDB-lite"/>
    </source>
</evidence>
<feature type="compositionally biased region" description="Polar residues" evidence="1">
    <location>
        <begin position="1378"/>
        <end position="1389"/>
    </location>
</feature>
<gene>
    <name evidence="2" type="ORF">B723_20930</name>
</gene>
<evidence type="ECO:0000313" key="3">
    <source>
        <dbReference type="Proteomes" id="UP000017175"/>
    </source>
</evidence>
<accession>A0A0K1QTE4</accession>